<evidence type="ECO:0000313" key="1">
    <source>
        <dbReference type="EMBL" id="RIB24570.1"/>
    </source>
</evidence>
<accession>A0A397VPY5</accession>
<dbReference type="AlphaFoldDB" id="A0A397VPY5"/>
<reference evidence="1 2" key="1">
    <citation type="submission" date="2018-06" db="EMBL/GenBank/DDBJ databases">
        <title>Comparative genomics reveals the genomic features of Rhizophagus irregularis, R. cerebriforme, R. diaphanum and Gigaspora rosea, and their symbiotic lifestyle signature.</title>
        <authorList>
            <person name="Morin E."/>
            <person name="San Clemente H."/>
            <person name="Chen E.C.H."/>
            <person name="De La Providencia I."/>
            <person name="Hainaut M."/>
            <person name="Kuo A."/>
            <person name="Kohler A."/>
            <person name="Murat C."/>
            <person name="Tang N."/>
            <person name="Roy S."/>
            <person name="Loubradou J."/>
            <person name="Henrissat B."/>
            <person name="Grigoriev I.V."/>
            <person name="Corradi N."/>
            <person name="Roux C."/>
            <person name="Martin F.M."/>
        </authorList>
    </citation>
    <scope>NUCLEOTIDE SEQUENCE [LARGE SCALE GENOMIC DNA]</scope>
    <source>
        <strain evidence="1 2">DAOM 194757</strain>
    </source>
</reference>
<dbReference type="Proteomes" id="UP000266673">
    <property type="component" value="Unassembled WGS sequence"/>
</dbReference>
<gene>
    <name evidence="1" type="ORF">C2G38_2241943</name>
</gene>
<comment type="caution">
    <text evidence="1">The sequence shown here is derived from an EMBL/GenBank/DDBJ whole genome shotgun (WGS) entry which is preliminary data.</text>
</comment>
<protein>
    <submittedName>
        <fullName evidence="1">Uncharacterized protein</fullName>
    </submittedName>
</protein>
<keyword evidence="2" id="KW-1185">Reference proteome</keyword>
<name>A0A397VPY5_9GLOM</name>
<evidence type="ECO:0000313" key="2">
    <source>
        <dbReference type="Proteomes" id="UP000266673"/>
    </source>
</evidence>
<sequence>MSISILWQDPFSFNQSPLFISKYFHHLAKTDEKFVLKECGINAKFPKSLFDYARFLKVLSLSSLESNVEKWICFHPEISLEQNEQFFSRLQNLSLGIASITSPFSIENVENATTLLRILAKNTTKIDALKLGRFYPNNNESRLFHTLNSRVAKNAREAVQQYFVYTFNNPSHHSKEFSKEMVKHFGAFIGNNNKPYTTSNTASSHN</sequence>
<proteinExistence type="predicted"/>
<dbReference type="EMBL" id="QKWP01000211">
    <property type="protein sequence ID" value="RIB24570.1"/>
    <property type="molecule type" value="Genomic_DNA"/>
</dbReference>
<organism evidence="1 2">
    <name type="scientific">Gigaspora rosea</name>
    <dbReference type="NCBI Taxonomy" id="44941"/>
    <lineage>
        <taxon>Eukaryota</taxon>
        <taxon>Fungi</taxon>
        <taxon>Fungi incertae sedis</taxon>
        <taxon>Mucoromycota</taxon>
        <taxon>Glomeromycotina</taxon>
        <taxon>Glomeromycetes</taxon>
        <taxon>Diversisporales</taxon>
        <taxon>Gigasporaceae</taxon>
        <taxon>Gigaspora</taxon>
    </lineage>
</organism>